<dbReference type="InterPro" id="IPR039439">
    <property type="entry name" value="SH3b1_dom"/>
</dbReference>
<dbReference type="InterPro" id="IPR051202">
    <property type="entry name" value="Peptidase_C40"/>
</dbReference>
<feature type="signal peptide" evidence="5">
    <location>
        <begin position="1"/>
        <end position="20"/>
    </location>
</feature>
<dbReference type="InterPro" id="IPR000064">
    <property type="entry name" value="NLP_P60_dom"/>
</dbReference>
<evidence type="ECO:0000313" key="8">
    <source>
        <dbReference type="Proteomes" id="UP000643403"/>
    </source>
</evidence>
<accession>A0ABQ3CAI8</accession>
<name>A0ABQ3CAI8_9GAMM</name>
<keyword evidence="2" id="KW-0645">Protease</keyword>
<evidence type="ECO:0000256" key="3">
    <source>
        <dbReference type="ARBA" id="ARBA00022801"/>
    </source>
</evidence>
<evidence type="ECO:0000256" key="4">
    <source>
        <dbReference type="ARBA" id="ARBA00022807"/>
    </source>
</evidence>
<proteinExistence type="inferred from homology"/>
<keyword evidence="3" id="KW-0378">Hydrolase</keyword>
<dbReference type="Gene3D" id="3.90.1720.10">
    <property type="entry name" value="endopeptidase domain like (from Nostoc punctiforme)"/>
    <property type="match status" value="1"/>
</dbReference>
<dbReference type="EMBL" id="BMXY01000005">
    <property type="protein sequence ID" value="GGZ72212.1"/>
    <property type="molecule type" value="Genomic_DNA"/>
</dbReference>
<organism evidence="7 8">
    <name type="scientific">Cognatilysobacter xinjiangensis</name>
    <dbReference type="NCBI Taxonomy" id="546892"/>
    <lineage>
        <taxon>Bacteria</taxon>
        <taxon>Pseudomonadati</taxon>
        <taxon>Pseudomonadota</taxon>
        <taxon>Gammaproteobacteria</taxon>
        <taxon>Lysobacterales</taxon>
        <taxon>Lysobacteraceae</taxon>
        <taxon>Cognatilysobacter</taxon>
    </lineage>
</organism>
<evidence type="ECO:0000256" key="1">
    <source>
        <dbReference type="ARBA" id="ARBA00007074"/>
    </source>
</evidence>
<evidence type="ECO:0000259" key="6">
    <source>
        <dbReference type="PROSITE" id="PS51935"/>
    </source>
</evidence>
<dbReference type="Pfam" id="PF12913">
    <property type="entry name" value="SH3_6"/>
    <property type="match status" value="1"/>
</dbReference>
<evidence type="ECO:0000313" key="7">
    <source>
        <dbReference type="EMBL" id="GGZ72212.1"/>
    </source>
</evidence>
<dbReference type="PROSITE" id="PS51935">
    <property type="entry name" value="NLPC_P60"/>
    <property type="match status" value="1"/>
</dbReference>
<reference evidence="8" key="1">
    <citation type="journal article" date="2019" name="Int. J. Syst. Evol. Microbiol.">
        <title>The Global Catalogue of Microorganisms (GCM) 10K type strain sequencing project: providing services to taxonomists for standard genome sequencing and annotation.</title>
        <authorList>
            <consortium name="The Broad Institute Genomics Platform"/>
            <consortium name="The Broad Institute Genome Sequencing Center for Infectious Disease"/>
            <person name="Wu L."/>
            <person name="Ma J."/>
        </authorList>
    </citation>
    <scope>NUCLEOTIDE SEQUENCE [LARGE SCALE GENOMIC DNA]</scope>
    <source>
        <strain evidence="8">KCTC 22558</strain>
    </source>
</reference>
<comment type="similarity">
    <text evidence="1">Belongs to the peptidase C40 family.</text>
</comment>
<keyword evidence="5" id="KW-0732">Signal</keyword>
<dbReference type="SUPFAM" id="SSF54001">
    <property type="entry name" value="Cysteine proteinases"/>
    <property type="match status" value="1"/>
</dbReference>
<dbReference type="Pfam" id="PF00877">
    <property type="entry name" value="NLPC_P60"/>
    <property type="match status" value="1"/>
</dbReference>
<keyword evidence="4" id="KW-0788">Thiol protease</keyword>
<protein>
    <recommendedName>
        <fullName evidence="6">NlpC/P60 domain-containing protein</fullName>
    </recommendedName>
</protein>
<dbReference type="Proteomes" id="UP000643403">
    <property type="component" value="Unassembled WGS sequence"/>
</dbReference>
<sequence length="462" mass="50325">MRLLAPLAAALLLALSPVQARDWTVPADTGVIGVERAQLEPGYWVSRLPQADRVVLDANAIAKQNARVYALDRSMHDLAALPAALPRATVAPWVQKLSSPPKASLFDARGRAIDGKAVAAIVANADVAGIAATRTTRYGLVVHRAPLRGFPTLQPAFSSAGDRDIDRFQESALFPGDPVAVAHESRDGKWWFVVSPRYAAWVEKRHVALGDRDTVLGHARKTPYRIVTGGEVHTVFTPEAPAVSELQLDMGVRVPVLADWPVADPVNGQHGYTSHVIELPVRNADGSLAFSPALLPRIEPTSADYLPLTQANIIRQAFRFLGERYGWGHDFNGRDCSGFVSEVYRSMGVELPRNTSDQAVSPAFNRIALTKNDSREKRLALVRGLQPGDLIYIPGHVMMAIGQVDGEPYVIHDTTGLSWRDADGTARRAKTNGVTVSPLTPLMFNGSESFVDRITNIQRIRP</sequence>
<evidence type="ECO:0000256" key="2">
    <source>
        <dbReference type="ARBA" id="ARBA00022670"/>
    </source>
</evidence>
<dbReference type="RefSeq" id="WP_189451132.1">
    <property type="nucleotide sequence ID" value="NZ_BMXY01000005.1"/>
</dbReference>
<gene>
    <name evidence="7" type="ORF">GCM10008101_28160</name>
</gene>
<feature type="domain" description="NlpC/P60" evidence="6">
    <location>
        <begin position="307"/>
        <end position="461"/>
    </location>
</feature>
<keyword evidence="8" id="KW-1185">Reference proteome</keyword>
<dbReference type="PIRSF" id="PIRSF019015">
    <property type="entry name" value="P60_peptidase_YkfC"/>
    <property type="match status" value="1"/>
</dbReference>
<dbReference type="PANTHER" id="PTHR47053">
    <property type="entry name" value="MUREIN DD-ENDOPEPTIDASE MEPH-RELATED"/>
    <property type="match status" value="1"/>
</dbReference>
<dbReference type="InterPro" id="IPR038765">
    <property type="entry name" value="Papain-like_cys_pep_sf"/>
</dbReference>
<dbReference type="PANTHER" id="PTHR47053:SF1">
    <property type="entry name" value="MUREIN DD-ENDOPEPTIDASE MEPH-RELATED"/>
    <property type="match status" value="1"/>
</dbReference>
<feature type="chain" id="PRO_5045085187" description="NlpC/P60 domain-containing protein" evidence="5">
    <location>
        <begin position="21"/>
        <end position="462"/>
    </location>
</feature>
<evidence type="ECO:0000256" key="5">
    <source>
        <dbReference type="SAM" id="SignalP"/>
    </source>
</evidence>
<dbReference type="InterPro" id="IPR027017">
    <property type="entry name" value="P60_peptidase_YkfC"/>
</dbReference>
<comment type="caution">
    <text evidence="7">The sequence shown here is derived from an EMBL/GenBank/DDBJ whole genome shotgun (WGS) entry which is preliminary data.</text>
</comment>